<proteinExistence type="predicted"/>
<name>A0A8H3ESE2_9LECA</name>
<protein>
    <submittedName>
        <fullName evidence="2">Uncharacterized protein</fullName>
    </submittedName>
</protein>
<comment type="caution">
    <text evidence="2">The sequence shown here is derived from an EMBL/GenBank/DDBJ whole genome shotgun (WGS) entry which is preliminary data.</text>
</comment>
<feature type="compositionally biased region" description="Low complexity" evidence="1">
    <location>
        <begin position="8"/>
        <end position="26"/>
    </location>
</feature>
<dbReference type="OrthoDB" id="3522618at2759"/>
<evidence type="ECO:0000313" key="2">
    <source>
        <dbReference type="EMBL" id="CAF9910773.1"/>
    </source>
</evidence>
<reference evidence="2" key="1">
    <citation type="submission" date="2021-03" db="EMBL/GenBank/DDBJ databases">
        <authorList>
            <person name="Tagirdzhanova G."/>
        </authorList>
    </citation>
    <scope>NUCLEOTIDE SEQUENCE</scope>
</reference>
<organism evidence="2 3">
    <name type="scientific">Imshaugia aleurites</name>
    <dbReference type="NCBI Taxonomy" id="172621"/>
    <lineage>
        <taxon>Eukaryota</taxon>
        <taxon>Fungi</taxon>
        <taxon>Dikarya</taxon>
        <taxon>Ascomycota</taxon>
        <taxon>Pezizomycotina</taxon>
        <taxon>Lecanoromycetes</taxon>
        <taxon>OSLEUM clade</taxon>
        <taxon>Lecanoromycetidae</taxon>
        <taxon>Lecanorales</taxon>
        <taxon>Lecanorineae</taxon>
        <taxon>Parmeliaceae</taxon>
        <taxon>Imshaugia</taxon>
    </lineage>
</organism>
<evidence type="ECO:0000313" key="3">
    <source>
        <dbReference type="Proteomes" id="UP000664534"/>
    </source>
</evidence>
<sequence>MASSNGLSNVASTTAATPASSPTGTAVASSTTYIFMTTSTAGVMLASTDSSGAPSISSAPNLSTSYINSNPYGCSQVIPRDLDLPASITTNFCVCQGTTLPLQSTVISGTTRGLGCAYTSSPFPTPTPIQIVSSSQTSPSMFAAAGSSSMTNASSSIPYSIPTGLPSGNYSLASCANAILPDPDSPDYMTKCAYANCQEVKANAITYWQDYQNAGSSGTFLDQVSYYMGPTNGMYCDTEYSVLGCADAYPCTTYNWPAGWMLMREVIQFTQFYRTIYQGFDNNYATTLGLSATFGSEFAPVDEASTLWQKVLIAIAGLFGGQIIASIFRKILFYTVNELAAENAEYITQLKLFTTNMASGGASIGINLDVPQTEAAITGDLSDFLTTWFDYSKAAIELYVSDMFNGTNLTGFESTFGTGVWAWPAILPALNDTTFDTEMSTIYYGMLVVPAWTIRDFNPVLMCVKAFSELAMITASLTQGRYDDKDADCSAADPFHDTGGSYKGALNSLFGTGDASTQAYVCYENTKFWLSGWSGEWKIIQINTGNTVLDSGWTYNPSLSGLAGIGSLNGTAWGTLTILDLVTSAWGGYVSNNYSNGYTTNPLFNGTAQGGNITLEFGDGITSTGLVQITVCPLSSLIREDVQRMVGLIPNVTGFATSPCPSPAYFTCTTLPCDGYAGEPT</sequence>
<evidence type="ECO:0000256" key="1">
    <source>
        <dbReference type="SAM" id="MobiDB-lite"/>
    </source>
</evidence>
<gene>
    <name evidence="2" type="ORF">IMSHALPRED_009312</name>
</gene>
<accession>A0A8H3ESE2</accession>
<dbReference type="Proteomes" id="UP000664534">
    <property type="component" value="Unassembled WGS sequence"/>
</dbReference>
<feature type="region of interest" description="Disordered" evidence="1">
    <location>
        <begin position="1"/>
        <end position="26"/>
    </location>
</feature>
<keyword evidence="3" id="KW-1185">Reference proteome</keyword>
<dbReference type="EMBL" id="CAJPDT010000007">
    <property type="protein sequence ID" value="CAF9910773.1"/>
    <property type="molecule type" value="Genomic_DNA"/>
</dbReference>
<dbReference type="AlphaFoldDB" id="A0A8H3ESE2"/>